<evidence type="ECO:0000259" key="1">
    <source>
        <dbReference type="Pfam" id="PF00675"/>
    </source>
</evidence>
<evidence type="ECO:0000259" key="2">
    <source>
        <dbReference type="Pfam" id="PF05193"/>
    </source>
</evidence>
<dbReference type="EMBL" id="FQVU01000001">
    <property type="protein sequence ID" value="SHF81693.1"/>
    <property type="molecule type" value="Genomic_DNA"/>
</dbReference>
<feature type="domain" description="Peptidase M16 N-terminal" evidence="1">
    <location>
        <begin position="79"/>
        <end position="176"/>
    </location>
</feature>
<dbReference type="Pfam" id="PF05193">
    <property type="entry name" value="Peptidase_M16_C"/>
    <property type="match status" value="1"/>
</dbReference>
<dbReference type="RefSeq" id="WP_073386476.1">
    <property type="nucleotide sequence ID" value="NZ_FQVU01000001.1"/>
</dbReference>
<dbReference type="Gene3D" id="3.30.830.10">
    <property type="entry name" value="Metalloenzyme, LuxS/M16 peptidase-like"/>
    <property type="match status" value="2"/>
</dbReference>
<dbReference type="InterPro" id="IPR007863">
    <property type="entry name" value="Peptidase_M16_C"/>
</dbReference>
<dbReference type="GO" id="GO:0046872">
    <property type="term" value="F:metal ion binding"/>
    <property type="evidence" value="ECO:0007669"/>
    <property type="project" value="InterPro"/>
</dbReference>
<evidence type="ECO:0000313" key="3">
    <source>
        <dbReference type="EMBL" id="SHF81693.1"/>
    </source>
</evidence>
<dbReference type="AlphaFoldDB" id="A0A1M5EQW5"/>
<dbReference type="STRING" id="1206085.SAMN05443575_0974"/>
<evidence type="ECO:0000313" key="4">
    <source>
        <dbReference type="Proteomes" id="UP000186132"/>
    </source>
</evidence>
<accession>A0A1M5EQW5</accession>
<reference evidence="3 4" key="1">
    <citation type="submission" date="2016-11" db="EMBL/GenBank/DDBJ databases">
        <authorList>
            <person name="Jaros S."/>
            <person name="Januszkiewicz K."/>
            <person name="Wedrychowicz H."/>
        </authorList>
    </citation>
    <scope>NUCLEOTIDE SEQUENCE [LARGE SCALE GENOMIC DNA]</scope>
    <source>
        <strain evidence="3 4">DSM 45627</strain>
    </source>
</reference>
<dbReference type="Pfam" id="PF00675">
    <property type="entry name" value="Peptidase_M16"/>
    <property type="match status" value="1"/>
</dbReference>
<organism evidence="3 4">
    <name type="scientific">Jatrophihabitans endophyticus</name>
    <dbReference type="NCBI Taxonomy" id="1206085"/>
    <lineage>
        <taxon>Bacteria</taxon>
        <taxon>Bacillati</taxon>
        <taxon>Actinomycetota</taxon>
        <taxon>Actinomycetes</taxon>
        <taxon>Jatrophihabitantales</taxon>
        <taxon>Jatrophihabitantaceae</taxon>
        <taxon>Jatrophihabitans</taxon>
    </lineage>
</organism>
<dbReference type="PANTHER" id="PTHR11851">
    <property type="entry name" value="METALLOPROTEASE"/>
    <property type="match status" value="1"/>
</dbReference>
<keyword evidence="4" id="KW-1185">Reference proteome</keyword>
<name>A0A1M5EQW5_9ACTN</name>
<dbReference type="Proteomes" id="UP000186132">
    <property type="component" value="Unassembled WGS sequence"/>
</dbReference>
<feature type="domain" description="Peptidase M16 C-terminal" evidence="2">
    <location>
        <begin position="182"/>
        <end position="356"/>
    </location>
</feature>
<proteinExistence type="predicted"/>
<dbReference type="PANTHER" id="PTHR11851:SF224">
    <property type="entry name" value="PROCESSING PROTEASE"/>
    <property type="match status" value="1"/>
</dbReference>
<dbReference type="SUPFAM" id="SSF63411">
    <property type="entry name" value="LuxS/MPP-like metallohydrolase"/>
    <property type="match status" value="2"/>
</dbReference>
<protein>
    <submittedName>
        <fullName evidence="3">Predicted Zn-dependent peptidase</fullName>
    </submittedName>
</protein>
<dbReference type="InterPro" id="IPR050361">
    <property type="entry name" value="MPP/UQCRC_Complex"/>
</dbReference>
<gene>
    <name evidence="3" type="ORF">SAMN05443575_0974</name>
</gene>
<dbReference type="InterPro" id="IPR011249">
    <property type="entry name" value="Metalloenz_LuxS/M16"/>
</dbReference>
<sequence>MTAPTTVPALTKPRAARALRSAEATLPNGLRVVAVRKPGVPLVELRLRLPFLSARAGHPARATLLSDTLLTGAGELDRIGLAEALQGLGADVSVSVDADRLVVGGNALATNLRPLLEVVASVVQAPAFDTAEVDTERARLVERLTMARARAGVVAAEALSWRMWGDHPYAVDLPQPDDVAAVTPAQLRSLHRSFVRPGGAALVLVGDVTPDRMVGFAQEVLADWTGDAPSTRVRALPTPPGGPLLVVDRPGSVQTSLRMGRAGVTRDDPRFAALQLANLVFGGYFSSRWTENIREDKGYTYGPHSRLEQHTLGATLTLEAEVATEVTAPAMLETWYELGRIATVPVTAAEVESVRQYAVGTLALSTATQAGLASTLSALSAFGLGLDWIKEHAARLQRVTVDEVSAAAAEFFTPAHFTSVVVGDAESISGPLAALGDIERES</sequence>
<dbReference type="InterPro" id="IPR011765">
    <property type="entry name" value="Pept_M16_N"/>
</dbReference>